<dbReference type="Proteomes" id="UP000196102">
    <property type="component" value="Unassembled WGS sequence"/>
</dbReference>
<dbReference type="AlphaFoldDB" id="A0A1Z8ARF3"/>
<organism evidence="1 2">
    <name type="scientific">Nonlabens dokdonensis</name>
    <dbReference type="NCBI Taxonomy" id="328515"/>
    <lineage>
        <taxon>Bacteria</taxon>
        <taxon>Pseudomonadati</taxon>
        <taxon>Bacteroidota</taxon>
        <taxon>Flavobacteriia</taxon>
        <taxon>Flavobacteriales</taxon>
        <taxon>Flavobacteriaceae</taxon>
        <taxon>Nonlabens</taxon>
    </lineage>
</organism>
<accession>A0A1Z8ARF3</accession>
<dbReference type="Pfam" id="PF08889">
    <property type="entry name" value="WbqC"/>
    <property type="match status" value="1"/>
</dbReference>
<comment type="caution">
    <text evidence="1">The sequence shown here is derived from an EMBL/GenBank/DDBJ whole genome shotgun (WGS) entry which is preliminary data.</text>
</comment>
<proteinExistence type="predicted"/>
<reference evidence="2" key="1">
    <citation type="journal article" date="2017" name="Proc. Natl. Acad. Sci. U.S.A.">
        <title>Simulation of Deepwater Horizon oil plume reveals substrate specialization within a complex community of hydrocarbon-degraders.</title>
        <authorList>
            <person name="Hu P."/>
            <person name="Dubinsky E.A."/>
            <person name="Probst A.J."/>
            <person name="Wang J."/>
            <person name="Sieber C.M.K."/>
            <person name="Tom L.M."/>
            <person name="Gardinali P."/>
            <person name="Banfield J.F."/>
            <person name="Atlas R.M."/>
            <person name="Andersen G.L."/>
        </authorList>
    </citation>
    <scope>NUCLEOTIDE SEQUENCE [LARGE SCALE GENOMIC DNA]</scope>
</reference>
<dbReference type="RefSeq" id="WP_303687289.1">
    <property type="nucleotide sequence ID" value="NZ_CAJXYO010000009.1"/>
</dbReference>
<protein>
    <recommendedName>
        <fullName evidence="3">WbqC-like protein</fullName>
    </recommendedName>
</protein>
<dbReference type="EMBL" id="MAAX01000154">
    <property type="protein sequence ID" value="OUS12925.1"/>
    <property type="molecule type" value="Genomic_DNA"/>
</dbReference>
<name>A0A1Z8ARF3_9FLAO</name>
<evidence type="ECO:0000313" key="2">
    <source>
        <dbReference type="Proteomes" id="UP000196102"/>
    </source>
</evidence>
<sequence>MQELVIHPSYFPDVISLIHIHKSASITFEVNDSYVKQTYRNRANIAAANGKLALNIPIIHQKKGHSVPYASIEIDHSQNWKSIHLKSIKSAYYSSPYYEYYQDELEKLYNDVPKSLLKWNIKTTLFLLEHLNIDKDVDETTTYINDTTAKVLVTAKGTPSIELDSYIQVFQEKHGFLQPLSGLDLLFNLGPAAGSYLKSQHSKI</sequence>
<evidence type="ECO:0008006" key="3">
    <source>
        <dbReference type="Google" id="ProtNLM"/>
    </source>
</evidence>
<gene>
    <name evidence="1" type="ORF">A9Q93_09995</name>
</gene>
<evidence type="ECO:0000313" key="1">
    <source>
        <dbReference type="EMBL" id="OUS12925.1"/>
    </source>
</evidence>
<dbReference type="InterPro" id="IPR014985">
    <property type="entry name" value="WbqC"/>
</dbReference>